<dbReference type="AlphaFoldDB" id="A0A0C9XLC7"/>
<feature type="domain" description="DUF6535" evidence="1">
    <location>
        <begin position="1"/>
        <end position="38"/>
    </location>
</feature>
<reference evidence="3" key="2">
    <citation type="submission" date="2015-01" db="EMBL/GenBank/DDBJ databases">
        <title>Evolutionary Origins and Diversification of the Mycorrhizal Mutualists.</title>
        <authorList>
            <consortium name="DOE Joint Genome Institute"/>
            <consortium name="Mycorrhizal Genomics Consortium"/>
            <person name="Kohler A."/>
            <person name="Kuo A."/>
            <person name="Nagy L.G."/>
            <person name="Floudas D."/>
            <person name="Copeland A."/>
            <person name="Barry K.W."/>
            <person name="Cichocki N."/>
            <person name="Veneault-Fourrey C."/>
            <person name="LaButti K."/>
            <person name="Lindquist E.A."/>
            <person name="Lipzen A."/>
            <person name="Lundell T."/>
            <person name="Morin E."/>
            <person name="Murat C."/>
            <person name="Riley R."/>
            <person name="Ohm R."/>
            <person name="Sun H."/>
            <person name="Tunlid A."/>
            <person name="Henrissat B."/>
            <person name="Grigoriev I.V."/>
            <person name="Hibbett D.S."/>
            <person name="Martin F."/>
        </authorList>
    </citation>
    <scope>NUCLEOTIDE SEQUENCE [LARGE SCALE GENOMIC DNA]</scope>
    <source>
        <strain evidence="3">LaAM-08-1</strain>
    </source>
</reference>
<dbReference type="HOGENOM" id="CLU_3129755_0_0_1"/>
<protein>
    <recommendedName>
        <fullName evidence="1">DUF6535 domain-containing protein</fullName>
    </recommendedName>
</protein>
<dbReference type="Proteomes" id="UP000054477">
    <property type="component" value="Unassembled WGS sequence"/>
</dbReference>
<sequence length="50" mass="5827">FSAVVTSFAVDSYKWLQPNSQDLTIQYLALISHQLNNSPLRTLRATFRWQ</sequence>
<keyword evidence="3" id="KW-1185">Reference proteome</keyword>
<dbReference type="OrthoDB" id="2973393at2759"/>
<organism evidence="2 3">
    <name type="scientific">Laccaria amethystina LaAM-08-1</name>
    <dbReference type="NCBI Taxonomy" id="1095629"/>
    <lineage>
        <taxon>Eukaryota</taxon>
        <taxon>Fungi</taxon>
        <taxon>Dikarya</taxon>
        <taxon>Basidiomycota</taxon>
        <taxon>Agaricomycotina</taxon>
        <taxon>Agaricomycetes</taxon>
        <taxon>Agaricomycetidae</taxon>
        <taxon>Agaricales</taxon>
        <taxon>Agaricineae</taxon>
        <taxon>Hydnangiaceae</taxon>
        <taxon>Laccaria</taxon>
    </lineage>
</organism>
<feature type="non-terminal residue" evidence="2">
    <location>
        <position position="1"/>
    </location>
</feature>
<dbReference type="Pfam" id="PF20153">
    <property type="entry name" value="DUF6535"/>
    <property type="match status" value="1"/>
</dbReference>
<evidence type="ECO:0000313" key="3">
    <source>
        <dbReference type="Proteomes" id="UP000054477"/>
    </source>
</evidence>
<reference evidence="2 3" key="1">
    <citation type="submission" date="2014-04" db="EMBL/GenBank/DDBJ databases">
        <authorList>
            <consortium name="DOE Joint Genome Institute"/>
            <person name="Kuo A."/>
            <person name="Kohler A."/>
            <person name="Nagy L.G."/>
            <person name="Floudas D."/>
            <person name="Copeland A."/>
            <person name="Barry K.W."/>
            <person name="Cichocki N."/>
            <person name="Veneault-Fourrey C."/>
            <person name="LaButti K."/>
            <person name="Lindquist E.A."/>
            <person name="Lipzen A."/>
            <person name="Lundell T."/>
            <person name="Morin E."/>
            <person name="Murat C."/>
            <person name="Sun H."/>
            <person name="Tunlid A."/>
            <person name="Henrissat B."/>
            <person name="Grigoriev I.V."/>
            <person name="Hibbett D.S."/>
            <person name="Martin F."/>
            <person name="Nordberg H.P."/>
            <person name="Cantor M.N."/>
            <person name="Hua S.X."/>
        </authorList>
    </citation>
    <scope>NUCLEOTIDE SEQUENCE [LARGE SCALE GENOMIC DNA]</scope>
    <source>
        <strain evidence="2 3">LaAM-08-1</strain>
    </source>
</reference>
<evidence type="ECO:0000259" key="1">
    <source>
        <dbReference type="Pfam" id="PF20153"/>
    </source>
</evidence>
<dbReference type="InterPro" id="IPR045338">
    <property type="entry name" value="DUF6535"/>
</dbReference>
<dbReference type="EMBL" id="KN838670">
    <property type="protein sequence ID" value="KIJ98376.1"/>
    <property type="molecule type" value="Genomic_DNA"/>
</dbReference>
<evidence type="ECO:0000313" key="2">
    <source>
        <dbReference type="EMBL" id="KIJ98376.1"/>
    </source>
</evidence>
<gene>
    <name evidence="2" type="ORF">K443DRAFT_104011</name>
</gene>
<proteinExistence type="predicted"/>
<name>A0A0C9XLC7_9AGAR</name>
<accession>A0A0C9XLC7</accession>